<name>A0A7J7K0R2_BUGNE</name>
<reference evidence="2" key="1">
    <citation type="submission" date="2020-06" db="EMBL/GenBank/DDBJ databases">
        <title>Draft genome of Bugula neritina, a colonial animal packing powerful symbionts and potential medicines.</title>
        <authorList>
            <person name="Rayko M."/>
        </authorList>
    </citation>
    <scope>NUCLEOTIDE SEQUENCE [LARGE SCALE GENOMIC DNA]</scope>
    <source>
        <strain evidence="2">Kwan_BN1</strain>
    </source>
</reference>
<gene>
    <name evidence="2" type="ORF">EB796_009922</name>
</gene>
<feature type="compositionally biased region" description="Acidic residues" evidence="1">
    <location>
        <begin position="77"/>
        <end position="90"/>
    </location>
</feature>
<dbReference type="Proteomes" id="UP000593567">
    <property type="component" value="Unassembled WGS sequence"/>
</dbReference>
<organism evidence="2 3">
    <name type="scientific">Bugula neritina</name>
    <name type="common">Brown bryozoan</name>
    <name type="synonym">Sertularia neritina</name>
    <dbReference type="NCBI Taxonomy" id="10212"/>
    <lineage>
        <taxon>Eukaryota</taxon>
        <taxon>Metazoa</taxon>
        <taxon>Spiralia</taxon>
        <taxon>Lophotrochozoa</taxon>
        <taxon>Bryozoa</taxon>
        <taxon>Gymnolaemata</taxon>
        <taxon>Cheilostomatida</taxon>
        <taxon>Flustrina</taxon>
        <taxon>Buguloidea</taxon>
        <taxon>Bugulidae</taxon>
        <taxon>Bugula</taxon>
    </lineage>
</organism>
<evidence type="ECO:0000313" key="2">
    <source>
        <dbReference type="EMBL" id="KAF6031765.1"/>
    </source>
</evidence>
<dbReference type="EMBL" id="VXIV02001570">
    <property type="protein sequence ID" value="KAF6031765.1"/>
    <property type="molecule type" value="Genomic_DNA"/>
</dbReference>
<comment type="caution">
    <text evidence="2">The sequence shown here is derived from an EMBL/GenBank/DDBJ whole genome shotgun (WGS) entry which is preliminary data.</text>
</comment>
<sequence length="113" mass="11895">MAASSHLSNSDTAAATHCPAAWSHDLLPAASSHDQLPAASSHDQLPAALSHDQLPAASSHDQLPAASSHDQVVSEDGPAESDGEFPDDDVLVELRRKRDLLLSKLKEISRKGS</sequence>
<proteinExistence type="predicted"/>
<dbReference type="AlphaFoldDB" id="A0A7J7K0R2"/>
<accession>A0A7J7K0R2</accession>
<protein>
    <submittedName>
        <fullName evidence="2">Uncharacterized protein</fullName>
    </submittedName>
</protein>
<evidence type="ECO:0000313" key="3">
    <source>
        <dbReference type="Proteomes" id="UP000593567"/>
    </source>
</evidence>
<feature type="region of interest" description="Disordered" evidence="1">
    <location>
        <begin position="32"/>
        <end position="90"/>
    </location>
</feature>
<keyword evidence="3" id="KW-1185">Reference proteome</keyword>
<evidence type="ECO:0000256" key="1">
    <source>
        <dbReference type="SAM" id="MobiDB-lite"/>
    </source>
</evidence>